<keyword evidence="5" id="KW-0560">Oxidoreductase</keyword>
<proteinExistence type="inferred from homology"/>
<dbReference type="Pfam" id="PF05201">
    <property type="entry name" value="GlutR_N"/>
    <property type="match status" value="1"/>
</dbReference>
<dbReference type="InterPro" id="IPR018214">
    <property type="entry name" value="GluRdtase_CS"/>
</dbReference>
<dbReference type="SUPFAM" id="SSF69075">
    <property type="entry name" value="Glutamyl tRNA-reductase dimerization domain"/>
    <property type="match status" value="1"/>
</dbReference>
<dbReference type="InterPro" id="IPR036453">
    <property type="entry name" value="GluRdtase_dimer_dom_sf"/>
</dbReference>
<dbReference type="GO" id="GO:0019353">
    <property type="term" value="P:protoporphyrinogen IX biosynthetic process from glutamate"/>
    <property type="evidence" value="ECO:0007669"/>
    <property type="project" value="TreeGrafter"/>
</dbReference>
<dbReference type="GO" id="GO:0008883">
    <property type="term" value="F:glutamyl-tRNA reductase activity"/>
    <property type="evidence" value="ECO:0007669"/>
    <property type="project" value="UniProtKB-EC"/>
</dbReference>
<evidence type="ECO:0000259" key="8">
    <source>
        <dbReference type="Pfam" id="PF00745"/>
    </source>
</evidence>
<dbReference type="EMBL" id="LAZR01000261">
    <property type="protein sequence ID" value="KKN78518.1"/>
    <property type="molecule type" value="Genomic_DNA"/>
</dbReference>
<dbReference type="SUPFAM" id="SSF69742">
    <property type="entry name" value="Glutamyl tRNA-reductase catalytic, N-terminal domain"/>
    <property type="match status" value="1"/>
</dbReference>
<feature type="domain" description="Tetrapyrrole biosynthesis glutamyl-tRNA reductase dimerisation" evidence="8">
    <location>
        <begin position="318"/>
        <end position="415"/>
    </location>
</feature>
<dbReference type="InterPro" id="IPR006151">
    <property type="entry name" value="Shikm_DH/Glu-tRNA_Rdtase"/>
</dbReference>
<feature type="domain" description="Glutamyl-tRNA reductase N-terminal" evidence="10">
    <location>
        <begin position="6"/>
        <end position="154"/>
    </location>
</feature>
<keyword evidence="6" id="KW-0627">Porphyrin biosynthesis</keyword>
<dbReference type="InterPro" id="IPR000343">
    <property type="entry name" value="4pyrrol_synth_GluRdtase"/>
</dbReference>
<dbReference type="PANTHER" id="PTHR43013:SF1">
    <property type="entry name" value="GLUTAMYL-TRNA REDUCTASE"/>
    <property type="match status" value="1"/>
</dbReference>
<dbReference type="SUPFAM" id="SSF51735">
    <property type="entry name" value="NAD(P)-binding Rossmann-fold domains"/>
    <property type="match status" value="1"/>
</dbReference>
<accession>A0A0F9WJ97</accession>
<dbReference type="Pfam" id="PF01488">
    <property type="entry name" value="Shikimate_DH"/>
    <property type="match status" value="1"/>
</dbReference>
<dbReference type="CDD" id="cd05213">
    <property type="entry name" value="NAD_bind_Glutamyl_tRNA_reduct"/>
    <property type="match status" value="1"/>
</dbReference>
<evidence type="ECO:0000256" key="6">
    <source>
        <dbReference type="ARBA" id="ARBA00023244"/>
    </source>
</evidence>
<evidence type="ECO:0000256" key="4">
    <source>
        <dbReference type="ARBA" id="ARBA00022857"/>
    </source>
</evidence>
<dbReference type="InterPro" id="IPR036291">
    <property type="entry name" value="NAD(P)-bd_dom_sf"/>
</dbReference>
<dbReference type="PIRSF" id="PIRSF000445">
    <property type="entry name" value="4pyrrol_synth_GluRdtase"/>
    <property type="match status" value="1"/>
</dbReference>
<evidence type="ECO:0000256" key="1">
    <source>
        <dbReference type="ARBA" id="ARBA00005059"/>
    </source>
</evidence>
<dbReference type="AlphaFoldDB" id="A0A0F9WJ97"/>
<gene>
    <name evidence="11" type="ORF">LCGC14_0349120</name>
</gene>
<sequence>MGFIALGINHKTAGVEVRERLAFAPEQLPDALQRLREETATQEVAILSTCNRTELYCAQDQLDAESLVAWVAAFHGMTADEVRRCSYLHQDAGAVNHMMRVAAGLDSMVLGEPQILGQMKDAWQAARTAGTLGPYLDRLFQSTFNMAKQVRTDTRIGENPVSVAFAAVSLAKQIFSDLRRSTALLIGAGETIGLVARHLHDQGVGKIIVANRTLERAEMLAEPLGGQSILLSQISDVLGECDVVISSTASQLPILGKGAVERALKQRKHKPMFMVDIAVPRDIEPEVGDLADVYLYSVDDLHQVIEENMRSRQGAANAAERLIEVGTDDFMQRLRALAAVDVLRDYRTKAEMLRDQELLKAQQKLERGMDPSQVLAEMARGLTNKLLHDPSVQLKQMSAQGRVEALALAQELFALGSPAAGATAVQADTPLRDAAPVRSTPGAVHTLLQGKQ</sequence>
<dbReference type="PROSITE" id="PS00747">
    <property type="entry name" value="GLUTR"/>
    <property type="match status" value="1"/>
</dbReference>
<dbReference type="PANTHER" id="PTHR43013">
    <property type="entry name" value="GLUTAMYL-TRNA REDUCTASE"/>
    <property type="match status" value="1"/>
</dbReference>
<organism evidence="11">
    <name type="scientific">marine sediment metagenome</name>
    <dbReference type="NCBI Taxonomy" id="412755"/>
    <lineage>
        <taxon>unclassified sequences</taxon>
        <taxon>metagenomes</taxon>
        <taxon>ecological metagenomes</taxon>
    </lineage>
</organism>
<evidence type="ECO:0000259" key="10">
    <source>
        <dbReference type="Pfam" id="PF05201"/>
    </source>
</evidence>
<dbReference type="InterPro" id="IPR015895">
    <property type="entry name" value="4pyrrol_synth_GluRdtase_N"/>
</dbReference>
<name>A0A0F9WJ97_9ZZZZ</name>
<reference evidence="11" key="1">
    <citation type="journal article" date="2015" name="Nature">
        <title>Complex archaea that bridge the gap between prokaryotes and eukaryotes.</title>
        <authorList>
            <person name="Spang A."/>
            <person name="Saw J.H."/>
            <person name="Jorgensen S.L."/>
            <person name="Zaremba-Niedzwiedzka K."/>
            <person name="Martijn J."/>
            <person name="Lind A.E."/>
            <person name="van Eijk R."/>
            <person name="Schleper C."/>
            <person name="Guy L."/>
            <person name="Ettema T.J."/>
        </authorList>
    </citation>
    <scope>NUCLEOTIDE SEQUENCE</scope>
</reference>
<comment type="similarity">
    <text evidence="2">Belongs to the glutamyl-tRNA reductase family.</text>
</comment>
<dbReference type="HAMAP" id="MF_00087">
    <property type="entry name" value="Glu_tRNA_reductase"/>
    <property type="match status" value="1"/>
</dbReference>
<comment type="caution">
    <text evidence="11">The sequence shown here is derived from an EMBL/GenBank/DDBJ whole genome shotgun (WGS) entry which is preliminary data.</text>
</comment>
<dbReference type="Gene3D" id="3.30.460.30">
    <property type="entry name" value="Glutamyl-tRNA reductase, N-terminal domain"/>
    <property type="match status" value="1"/>
</dbReference>
<evidence type="ECO:0000256" key="2">
    <source>
        <dbReference type="ARBA" id="ARBA00005916"/>
    </source>
</evidence>
<feature type="domain" description="Quinate/shikimate 5-dehydrogenase/glutamyl-tRNA reductase" evidence="9">
    <location>
        <begin position="170"/>
        <end position="304"/>
    </location>
</feature>
<comment type="catalytic activity">
    <reaction evidence="7">
        <text>(S)-4-amino-5-oxopentanoate + tRNA(Glu) + NADP(+) = L-glutamyl-tRNA(Glu) + NADPH + H(+)</text>
        <dbReference type="Rhea" id="RHEA:12344"/>
        <dbReference type="Rhea" id="RHEA-COMP:9663"/>
        <dbReference type="Rhea" id="RHEA-COMP:9680"/>
        <dbReference type="ChEBI" id="CHEBI:15378"/>
        <dbReference type="ChEBI" id="CHEBI:57501"/>
        <dbReference type="ChEBI" id="CHEBI:57783"/>
        <dbReference type="ChEBI" id="CHEBI:58349"/>
        <dbReference type="ChEBI" id="CHEBI:78442"/>
        <dbReference type="ChEBI" id="CHEBI:78520"/>
        <dbReference type="EC" id="1.2.1.70"/>
    </reaction>
</comment>
<comment type="pathway">
    <text evidence="1">Porphyrin-containing compound metabolism; protoporphyrin-IX biosynthesis; 5-aminolevulinate from L-glutamyl-tRNA(Glu): step 1/2.</text>
</comment>
<evidence type="ECO:0000256" key="5">
    <source>
        <dbReference type="ARBA" id="ARBA00023002"/>
    </source>
</evidence>
<dbReference type="InterPro" id="IPR015896">
    <property type="entry name" value="4pyrrol_synth_GluRdtase_dimer"/>
</dbReference>
<keyword evidence="4" id="KW-0521">NADP</keyword>
<dbReference type="GO" id="GO:0050661">
    <property type="term" value="F:NADP binding"/>
    <property type="evidence" value="ECO:0007669"/>
    <property type="project" value="InterPro"/>
</dbReference>
<evidence type="ECO:0000256" key="7">
    <source>
        <dbReference type="ARBA" id="ARBA00047464"/>
    </source>
</evidence>
<dbReference type="FunFam" id="3.40.50.720:FF:000031">
    <property type="entry name" value="Glutamyl-tRNA reductase"/>
    <property type="match status" value="1"/>
</dbReference>
<dbReference type="Pfam" id="PF00745">
    <property type="entry name" value="GlutR_dimer"/>
    <property type="match status" value="1"/>
</dbReference>
<dbReference type="FunFam" id="3.30.460.30:FF:000001">
    <property type="entry name" value="Glutamyl-tRNA reductase"/>
    <property type="match status" value="1"/>
</dbReference>
<dbReference type="Gene3D" id="3.40.50.720">
    <property type="entry name" value="NAD(P)-binding Rossmann-like Domain"/>
    <property type="match status" value="1"/>
</dbReference>
<protein>
    <recommendedName>
        <fullName evidence="3">glutamyl-tRNA reductase</fullName>
        <ecNumber evidence="3">1.2.1.70</ecNumber>
    </recommendedName>
</protein>
<dbReference type="InterPro" id="IPR036343">
    <property type="entry name" value="GluRdtase_N_sf"/>
</dbReference>
<evidence type="ECO:0000313" key="11">
    <source>
        <dbReference type="EMBL" id="KKN78518.1"/>
    </source>
</evidence>
<dbReference type="NCBIfam" id="TIGR01035">
    <property type="entry name" value="hemA"/>
    <property type="match status" value="1"/>
</dbReference>
<dbReference type="EC" id="1.2.1.70" evidence="3"/>
<dbReference type="UniPathway" id="UPA00251">
    <property type="reaction ID" value="UER00316"/>
</dbReference>
<evidence type="ECO:0000256" key="3">
    <source>
        <dbReference type="ARBA" id="ARBA00012970"/>
    </source>
</evidence>
<evidence type="ECO:0000259" key="9">
    <source>
        <dbReference type="Pfam" id="PF01488"/>
    </source>
</evidence>